<dbReference type="Pfam" id="PF21274">
    <property type="entry name" value="Rng_hyd_C"/>
    <property type="match status" value="1"/>
</dbReference>
<keyword evidence="3" id="KW-0274">FAD</keyword>
<dbReference type="Pfam" id="PF01494">
    <property type="entry name" value="FAD_binding_3"/>
    <property type="match status" value="1"/>
</dbReference>
<dbReference type="SUPFAM" id="SSF51905">
    <property type="entry name" value="FAD/NAD(P)-binding domain"/>
    <property type="match status" value="1"/>
</dbReference>
<dbReference type="OrthoDB" id="3647401at2"/>
<sequence length="513" mass="54208">MPAVPPDPAPGAGAGPGAGPRADVLVVGAGPVGLMLAGELRLAGAAVVLVDRLPAPMTQSRAAQLNTRTAEILHARGVDELLAEARPEPRSHFGGLGFELSHLDSPYAGNWKVPQYRTEAALARRALALGVEPRRPYDLIALDSPADSPAGSADAGAHVVATVVGPSGPVRLRARFVVGCDGEESTVRRLGGFDFPASAPTRELLRADVRGIDIAERRFERRPGGFAVADARDGVTRVMVHEHGRTVTRRTTAPTFAEVAQRWFAVTGEDIRHGTPVWVDAFDNSHGQVTGYRRGRVLLAGDAAHRHLPIGGQALNLGLQDAVNLGWKLGAAARGDAPAGLLDTYHDERHPVGARILRAVVAQEDLLLGGPAIDPLRAVLADLLAEPTARAQLAGLTSGVDVRYGDDPDPLVGRRLPALDLGGRSTDELLRSGRGLLLTPDAADPSRPRHPRVRAVSWPEHILVRPDGHVAWRGTGRGTPAGLPAALRRWFGPAATDVNHPISPRPDEELAPS</sequence>
<evidence type="ECO:0000313" key="6">
    <source>
        <dbReference type="Proteomes" id="UP000234331"/>
    </source>
</evidence>
<organism evidence="5 6">
    <name type="scientific">Frankia canadensis</name>
    <dbReference type="NCBI Taxonomy" id="1836972"/>
    <lineage>
        <taxon>Bacteria</taxon>
        <taxon>Bacillati</taxon>
        <taxon>Actinomycetota</taxon>
        <taxon>Actinomycetes</taxon>
        <taxon>Frankiales</taxon>
        <taxon>Frankiaceae</taxon>
        <taxon>Frankia</taxon>
    </lineage>
</organism>
<dbReference type="Gene3D" id="3.50.50.60">
    <property type="entry name" value="FAD/NAD(P)-binding domain"/>
    <property type="match status" value="1"/>
</dbReference>
<reference evidence="5 6" key="1">
    <citation type="submission" date="2017-06" db="EMBL/GenBank/DDBJ databases">
        <authorList>
            <person name="Kim H.J."/>
            <person name="Triplett B.A."/>
        </authorList>
    </citation>
    <scope>NUCLEOTIDE SEQUENCE [LARGE SCALE GENOMIC DNA]</scope>
    <source>
        <strain evidence="5">FRACA_ARgP5</strain>
    </source>
</reference>
<evidence type="ECO:0000259" key="4">
    <source>
        <dbReference type="Pfam" id="PF01494"/>
    </source>
</evidence>
<dbReference type="Proteomes" id="UP000234331">
    <property type="component" value="Unassembled WGS sequence"/>
</dbReference>
<evidence type="ECO:0000256" key="2">
    <source>
        <dbReference type="ARBA" id="ARBA00022630"/>
    </source>
</evidence>
<dbReference type="GO" id="GO:0016709">
    <property type="term" value="F:oxidoreductase activity, acting on paired donors, with incorporation or reduction of molecular oxygen, NAD(P)H as one donor, and incorporation of one atom of oxygen"/>
    <property type="evidence" value="ECO:0007669"/>
    <property type="project" value="UniProtKB-ARBA"/>
</dbReference>
<proteinExistence type="predicted"/>
<dbReference type="PRINTS" id="PR00420">
    <property type="entry name" value="RNGMNOXGNASE"/>
</dbReference>
<keyword evidence="2" id="KW-0285">Flavoprotein</keyword>
<dbReference type="EMBL" id="FZMO01000048">
    <property type="protein sequence ID" value="SNQ46498.1"/>
    <property type="molecule type" value="Genomic_DNA"/>
</dbReference>
<evidence type="ECO:0000256" key="3">
    <source>
        <dbReference type="ARBA" id="ARBA00022827"/>
    </source>
</evidence>
<dbReference type="PANTHER" id="PTHR43004">
    <property type="entry name" value="TRK SYSTEM POTASSIUM UPTAKE PROTEIN"/>
    <property type="match status" value="1"/>
</dbReference>
<dbReference type="RefSeq" id="WP_101830510.1">
    <property type="nucleotide sequence ID" value="NZ_FZMO01000048.1"/>
</dbReference>
<evidence type="ECO:0000256" key="1">
    <source>
        <dbReference type="ARBA" id="ARBA00001974"/>
    </source>
</evidence>
<dbReference type="InterPro" id="IPR050641">
    <property type="entry name" value="RIFMO-like"/>
</dbReference>
<dbReference type="AlphaFoldDB" id="A0A2I2KLE8"/>
<evidence type="ECO:0000313" key="5">
    <source>
        <dbReference type="EMBL" id="SNQ46498.1"/>
    </source>
</evidence>
<gene>
    <name evidence="5" type="ORF">FRACA_1410017</name>
</gene>
<dbReference type="GO" id="GO:0071949">
    <property type="term" value="F:FAD binding"/>
    <property type="evidence" value="ECO:0007669"/>
    <property type="project" value="InterPro"/>
</dbReference>
<dbReference type="Gene3D" id="3.30.70.2450">
    <property type="match status" value="1"/>
</dbReference>
<dbReference type="InterPro" id="IPR002938">
    <property type="entry name" value="FAD-bd"/>
</dbReference>
<dbReference type="PANTHER" id="PTHR43004:SF19">
    <property type="entry name" value="BINDING MONOOXYGENASE, PUTATIVE (JCVI)-RELATED"/>
    <property type="match status" value="1"/>
</dbReference>
<keyword evidence="6" id="KW-1185">Reference proteome</keyword>
<feature type="domain" description="FAD-binding" evidence="4">
    <location>
        <begin position="22"/>
        <end position="358"/>
    </location>
</feature>
<name>A0A2I2KLE8_9ACTN</name>
<comment type="cofactor">
    <cofactor evidence="1">
        <name>FAD</name>
        <dbReference type="ChEBI" id="CHEBI:57692"/>
    </cofactor>
</comment>
<dbReference type="InterPro" id="IPR036188">
    <property type="entry name" value="FAD/NAD-bd_sf"/>
</dbReference>
<dbReference type="Gene3D" id="3.40.30.120">
    <property type="match status" value="1"/>
</dbReference>
<accession>A0A2I2KLE8</accession>
<protein>
    <submittedName>
        <fullName evidence="5">Oxygenase</fullName>
    </submittedName>
</protein>